<evidence type="ECO:0000313" key="2">
    <source>
        <dbReference type="EMBL" id="KAJ5180334.1"/>
    </source>
</evidence>
<feature type="compositionally biased region" description="Polar residues" evidence="1">
    <location>
        <begin position="1"/>
        <end position="29"/>
    </location>
</feature>
<evidence type="ECO:0000313" key="3">
    <source>
        <dbReference type="Proteomes" id="UP001146351"/>
    </source>
</evidence>
<organism evidence="2 3">
    <name type="scientific">Penicillium capsulatum</name>
    <dbReference type="NCBI Taxonomy" id="69766"/>
    <lineage>
        <taxon>Eukaryota</taxon>
        <taxon>Fungi</taxon>
        <taxon>Dikarya</taxon>
        <taxon>Ascomycota</taxon>
        <taxon>Pezizomycotina</taxon>
        <taxon>Eurotiomycetes</taxon>
        <taxon>Eurotiomycetidae</taxon>
        <taxon>Eurotiales</taxon>
        <taxon>Aspergillaceae</taxon>
        <taxon>Penicillium</taxon>
    </lineage>
</organism>
<reference evidence="2" key="1">
    <citation type="submission" date="2022-11" db="EMBL/GenBank/DDBJ databases">
        <authorList>
            <person name="Petersen C."/>
        </authorList>
    </citation>
    <scope>NUCLEOTIDE SEQUENCE</scope>
    <source>
        <strain evidence="2">IBT 21917</strain>
    </source>
</reference>
<gene>
    <name evidence="2" type="ORF">N7492_003544</name>
</gene>
<proteinExistence type="predicted"/>
<protein>
    <submittedName>
        <fullName evidence="2">Uncharacterized protein</fullName>
    </submittedName>
</protein>
<dbReference type="OrthoDB" id="4188844at2759"/>
<accession>A0A9W9IM30</accession>
<dbReference type="EMBL" id="JAPQKO010000002">
    <property type="protein sequence ID" value="KAJ5180334.1"/>
    <property type="molecule type" value="Genomic_DNA"/>
</dbReference>
<dbReference type="Proteomes" id="UP001146351">
    <property type="component" value="Unassembled WGS sequence"/>
</dbReference>
<feature type="region of interest" description="Disordered" evidence="1">
    <location>
        <begin position="1"/>
        <end position="57"/>
    </location>
</feature>
<reference evidence="2" key="2">
    <citation type="journal article" date="2023" name="IMA Fungus">
        <title>Comparative genomic study of the Penicillium genus elucidates a diverse pangenome and 15 lateral gene transfer events.</title>
        <authorList>
            <person name="Petersen C."/>
            <person name="Sorensen T."/>
            <person name="Nielsen M.R."/>
            <person name="Sondergaard T.E."/>
            <person name="Sorensen J.L."/>
            <person name="Fitzpatrick D.A."/>
            <person name="Frisvad J.C."/>
            <person name="Nielsen K.L."/>
        </authorList>
    </citation>
    <scope>NUCLEOTIDE SEQUENCE</scope>
    <source>
        <strain evidence="2">IBT 21917</strain>
    </source>
</reference>
<evidence type="ECO:0000256" key="1">
    <source>
        <dbReference type="SAM" id="MobiDB-lite"/>
    </source>
</evidence>
<sequence>MGPNSVRRNLFQQNITRRQASGGPSNGMQSGNGGLSTRPSHRLKPTASDSSSSSRSIRLADNRDIVVRDHNGGYKMDVPTLPRNFLLRDDREDVDELEAEDSGEMRFESSELVEREKQKFEAALVDMMIRHRNRQTTGEPDEILDIVHQSLRKKVNALDDDNWMFEPERGPRF</sequence>
<keyword evidence="3" id="KW-1185">Reference proteome</keyword>
<comment type="caution">
    <text evidence="2">The sequence shown here is derived from an EMBL/GenBank/DDBJ whole genome shotgun (WGS) entry which is preliminary data.</text>
</comment>
<dbReference type="AlphaFoldDB" id="A0A9W9IM30"/>
<name>A0A9W9IM30_9EURO</name>